<dbReference type="GO" id="GO:0005524">
    <property type="term" value="F:ATP binding"/>
    <property type="evidence" value="ECO:0007669"/>
    <property type="project" value="UniProtKB-KW"/>
</dbReference>
<feature type="non-terminal residue" evidence="4">
    <location>
        <position position="1"/>
    </location>
</feature>
<evidence type="ECO:0000259" key="3">
    <source>
        <dbReference type="PROSITE" id="PS50045"/>
    </source>
</evidence>
<dbReference type="Pfam" id="PF00158">
    <property type="entry name" value="Sigma54_activat"/>
    <property type="match status" value="1"/>
</dbReference>
<proteinExistence type="predicted"/>
<keyword evidence="2" id="KW-0067">ATP-binding</keyword>
<feature type="domain" description="Sigma-54 factor interaction" evidence="3">
    <location>
        <begin position="1"/>
        <end position="111"/>
    </location>
</feature>
<dbReference type="Pfam" id="PF25601">
    <property type="entry name" value="AAA_lid_14"/>
    <property type="match status" value="1"/>
</dbReference>
<name>K1T8W3_9ZZZZ</name>
<dbReference type="InterPro" id="IPR027417">
    <property type="entry name" value="P-loop_NTPase"/>
</dbReference>
<dbReference type="PANTHER" id="PTHR32071">
    <property type="entry name" value="TRANSCRIPTIONAL REGULATORY PROTEIN"/>
    <property type="match status" value="1"/>
</dbReference>
<dbReference type="PROSITE" id="PS50045">
    <property type="entry name" value="SIGMA54_INTERACT_4"/>
    <property type="match status" value="1"/>
</dbReference>
<reference evidence="4" key="1">
    <citation type="journal article" date="2013" name="Environ. Microbiol.">
        <title>Microbiota from the distal guts of lean and obese adolescents exhibit partial functional redundancy besides clear differences in community structure.</title>
        <authorList>
            <person name="Ferrer M."/>
            <person name="Ruiz A."/>
            <person name="Lanza F."/>
            <person name="Haange S.B."/>
            <person name="Oberbach A."/>
            <person name="Till H."/>
            <person name="Bargiela R."/>
            <person name="Campoy C."/>
            <person name="Segura M.T."/>
            <person name="Richter M."/>
            <person name="von Bergen M."/>
            <person name="Seifert J."/>
            <person name="Suarez A."/>
        </authorList>
    </citation>
    <scope>NUCLEOTIDE SEQUENCE</scope>
</reference>
<keyword evidence="1" id="KW-0547">Nucleotide-binding</keyword>
<dbReference type="EMBL" id="AJWY01006729">
    <property type="protein sequence ID" value="EKC66028.1"/>
    <property type="molecule type" value="Genomic_DNA"/>
</dbReference>
<dbReference type="SUPFAM" id="SSF52540">
    <property type="entry name" value="P-loop containing nucleoside triphosphate hydrolases"/>
    <property type="match status" value="1"/>
</dbReference>
<dbReference type="GO" id="GO:0006355">
    <property type="term" value="P:regulation of DNA-templated transcription"/>
    <property type="evidence" value="ECO:0007669"/>
    <property type="project" value="InterPro"/>
</dbReference>
<evidence type="ECO:0000256" key="2">
    <source>
        <dbReference type="ARBA" id="ARBA00022840"/>
    </source>
</evidence>
<comment type="caution">
    <text evidence="4">The sequence shown here is derived from an EMBL/GenBank/DDBJ whole genome shotgun (WGS) entry which is preliminary data.</text>
</comment>
<accession>K1T8W3</accession>
<protein>
    <submittedName>
        <fullName evidence="4">Two component, sigma54 specific, transcriptional regulator, Fis family</fullName>
    </submittedName>
</protein>
<sequence>RKISRVGSDKDVDVDVRIIAATNKNLREEIKKGNFREDLFHRIGVILIKVPPLREHSEDIPLLVDHFIDMICEEYDMPRKPMDKKAVEMLRQMPWTGNIRELRNVIERLVVLSGTKITPNDVELYC</sequence>
<organism evidence="4">
    <name type="scientific">human gut metagenome</name>
    <dbReference type="NCBI Taxonomy" id="408170"/>
    <lineage>
        <taxon>unclassified sequences</taxon>
        <taxon>metagenomes</taxon>
        <taxon>organismal metagenomes</taxon>
    </lineage>
</organism>
<dbReference type="Gene3D" id="3.40.50.300">
    <property type="entry name" value="P-loop containing nucleotide triphosphate hydrolases"/>
    <property type="match status" value="1"/>
</dbReference>
<dbReference type="AlphaFoldDB" id="K1T8W3"/>
<evidence type="ECO:0000256" key="1">
    <source>
        <dbReference type="ARBA" id="ARBA00022741"/>
    </source>
</evidence>
<dbReference type="Gene3D" id="1.10.8.60">
    <property type="match status" value="1"/>
</dbReference>
<dbReference type="InterPro" id="IPR058031">
    <property type="entry name" value="AAA_lid_NorR"/>
</dbReference>
<evidence type="ECO:0000313" key="4">
    <source>
        <dbReference type="EMBL" id="EKC66028.1"/>
    </source>
</evidence>
<gene>
    <name evidence="4" type="ORF">LEA_10015</name>
</gene>
<dbReference type="InterPro" id="IPR002078">
    <property type="entry name" value="Sigma_54_int"/>
</dbReference>